<proteinExistence type="predicted"/>
<protein>
    <submittedName>
        <fullName evidence="2">Uncharacterized protein</fullName>
    </submittedName>
</protein>
<sequence>MEHGFAVLFIGVNEDDYFTTLPPQHSTDNSVGTQSADEVGREGESTIDYTTERSGSSNMNKKKKRCNFKPRGPNKCKKLANLKDGEKLELTYFYNGPVGGNHNLDKFKGKGFQLDREAAVDHMKRLWHYWRGSLVQNYIKLAGSYEKALEKGGKEGKMPTVAEIFKETRQLKSRSLDEESASKLEEIIQTSKDNPHISTFQLVEECFRPQHCDHVACFGYEMKPKGIRGPSPSRAAL</sequence>
<keyword evidence="3" id="KW-1185">Reference proteome</keyword>
<gene>
    <name evidence="2" type="ORF">Cgig2_026382</name>
</gene>
<organism evidence="2 3">
    <name type="scientific">Carnegiea gigantea</name>
    <dbReference type="NCBI Taxonomy" id="171969"/>
    <lineage>
        <taxon>Eukaryota</taxon>
        <taxon>Viridiplantae</taxon>
        <taxon>Streptophyta</taxon>
        <taxon>Embryophyta</taxon>
        <taxon>Tracheophyta</taxon>
        <taxon>Spermatophyta</taxon>
        <taxon>Magnoliopsida</taxon>
        <taxon>eudicotyledons</taxon>
        <taxon>Gunneridae</taxon>
        <taxon>Pentapetalae</taxon>
        <taxon>Caryophyllales</taxon>
        <taxon>Cactineae</taxon>
        <taxon>Cactaceae</taxon>
        <taxon>Cactoideae</taxon>
        <taxon>Echinocereeae</taxon>
        <taxon>Carnegiea</taxon>
    </lineage>
</organism>
<dbReference type="Proteomes" id="UP001153076">
    <property type="component" value="Unassembled WGS sequence"/>
</dbReference>
<evidence type="ECO:0000313" key="2">
    <source>
        <dbReference type="EMBL" id="KAJ8430637.1"/>
    </source>
</evidence>
<evidence type="ECO:0000256" key="1">
    <source>
        <dbReference type="SAM" id="MobiDB-lite"/>
    </source>
</evidence>
<dbReference type="OrthoDB" id="1301679at2759"/>
<dbReference type="PANTHER" id="PTHR33499">
    <property type="entry name" value="OS12G0282400 PROTEIN-RELATED"/>
    <property type="match status" value="1"/>
</dbReference>
<reference evidence="2" key="1">
    <citation type="submission" date="2022-04" db="EMBL/GenBank/DDBJ databases">
        <title>Carnegiea gigantea Genome sequencing and assembly v2.</title>
        <authorList>
            <person name="Copetti D."/>
            <person name="Sanderson M.J."/>
            <person name="Burquez A."/>
            <person name="Wojciechowski M.F."/>
        </authorList>
    </citation>
    <scope>NUCLEOTIDE SEQUENCE</scope>
    <source>
        <strain evidence="2">SGP5-SGP5p</strain>
        <tissue evidence="2">Aerial part</tissue>
    </source>
</reference>
<feature type="compositionally biased region" description="Polar residues" evidence="1">
    <location>
        <begin position="47"/>
        <end position="59"/>
    </location>
</feature>
<feature type="compositionally biased region" description="Basic residues" evidence="1">
    <location>
        <begin position="60"/>
        <end position="72"/>
    </location>
</feature>
<accession>A0A9Q1JTL6</accession>
<dbReference type="PANTHER" id="PTHR33499:SF40">
    <property type="entry name" value="TRANSPOSASE-ASSOCIATED DOMAIN-CONTAINING PROTEIN"/>
    <property type="match status" value="1"/>
</dbReference>
<evidence type="ECO:0000313" key="3">
    <source>
        <dbReference type="Proteomes" id="UP001153076"/>
    </source>
</evidence>
<dbReference type="EMBL" id="JAKOGI010000777">
    <property type="protein sequence ID" value="KAJ8430637.1"/>
    <property type="molecule type" value="Genomic_DNA"/>
</dbReference>
<comment type="caution">
    <text evidence="2">The sequence shown here is derived from an EMBL/GenBank/DDBJ whole genome shotgun (WGS) entry which is preliminary data.</text>
</comment>
<dbReference type="AlphaFoldDB" id="A0A9Q1JTL6"/>
<name>A0A9Q1JTL6_9CARY</name>
<feature type="region of interest" description="Disordered" evidence="1">
    <location>
        <begin position="20"/>
        <end position="72"/>
    </location>
</feature>
<feature type="compositionally biased region" description="Polar residues" evidence="1">
    <location>
        <begin position="21"/>
        <end position="36"/>
    </location>
</feature>